<comment type="caution">
    <text evidence="2">The sequence shown here is derived from an EMBL/GenBank/DDBJ whole genome shotgun (WGS) entry which is preliminary data.</text>
</comment>
<evidence type="ECO:0000313" key="3">
    <source>
        <dbReference type="Proteomes" id="UP000481153"/>
    </source>
</evidence>
<keyword evidence="3" id="KW-1185">Reference proteome</keyword>
<gene>
    <name evidence="2" type="ORF">Ae201684_018936</name>
</gene>
<sequence length="91" mass="10152">MPHVVSNHALTPEEKEAWAKFLAQHNKSHVPTIAFKESKDTTSKLDALHAPRSFQINFVAVFGVLVVVLALIAIRRRRIQSARGYIPVPSP</sequence>
<feature type="transmembrane region" description="Helical" evidence="1">
    <location>
        <begin position="54"/>
        <end position="74"/>
    </location>
</feature>
<evidence type="ECO:0000256" key="1">
    <source>
        <dbReference type="SAM" id="Phobius"/>
    </source>
</evidence>
<keyword evidence="1" id="KW-0812">Transmembrane</keyword>
<accession>A0A6G0W3R4</accession>
<proteinExistence type="predicted"/>
<keyword evidence="1" id="KW-1133">Transmembrane helix</keyword>
<name>A0A6G0W3R4_9STRA</name>
<dbReference type="VEuPathDB" id="FungiDB:AeMF1_020443"/>
<dbReference type="AlphaFoldDB" id="A0A6G0W3R4"/>
<dbReference type="Proteomes" id="UP000481153">
    <property type="component" value="Unassembled WGS sequence"/>
</dbReference>
<dbReference type="EMBL" id="VJMJ01000367">
    <property type="protein sequence ID" value="KAF0721758.1"/>
    <property type="molecule type" value="Genomic_DNA"/>
</dbReference>
<keyword evidence="1" id="KW-0472">Membrane</keyword>
<organism evidence="2 3">
    <name type="scientific">Aphanomyces euteiches</name>
    <dbReference type="NCBI Taxonomy" id="100861"/>
    <lineage>
        <taxon>Eukaryota</taxon>
        <taxon>Sar</taxon>
        <taxon>Stramenopiles</taxon>
        <taxon>Oomycota</taxon>
        <taxon>Saprolegniomycetes</taxon>
        <taxon>Saprolegniales</taxon>
        <taxon>Verrucalvaceae</taxon>
        <taxon>Aphanomyces</taxon>
    </lineage>
</organism>
<evidence type="ECO:0000313" key="2">
    <source>
        <dbReference type="EMBL" id="KAF0721758.1"/>
    </source>
</evidence>
<protein>
    <submittedName>
        <fullName evidence="2">Uncharacterized protein</fullName>
    </submittedName>
</protein>
<reference evidence="2 3" key="1">
    <citation type="submission" date="2019-07" db="EMBL/GenBank/DDBJ databases">
        <title>Genomics analysis of Aphanomyces spp. identifies a new class of oomycete effector associated with host adaptation.</title>
        <authorList>
            <person name="Gaulin E."/>
        </authorList>
    </citation>
    <scope>NUCLEOTIDE SEQUENCE [LARGE SCALE GENOMIC DNA]</scope>
    <source>
        <strain evidence="2 3">ATCC 201684</strain>
    </source>
</reference>